<dbReference type="InterPro" id="IPR029063">
    <property type="entry name" value="SAM-dependent_MTases_sf"/>
</dbReference>
<name>A0AAN6RJ85_9PLEO</name>
<sequence>MERSRLHLEEHLGESFRARLVIIGGDGAATLGYSRGARMCPTGSAPTIGRAGRSMDFLGGENSKSRSRTAFVRKGAGAEQRGIGASTVLLLGASQPPTTSAKSSKPASPSPSQIYHPASKTMSHALTQKVLPKQAEALMSGRAKVTTYESTGGRTTKKFAQHNLSLIPAIPAGSIIHDNCAGSGTVSRLILEQQKDVKIHATDIDQPFLDALSEDVARNSWPIQVSNQRSESTEFDNDFFDYDIANIGVIFWTGAGLDGVKEVHRTLKPGGTALINCWESITWMLPIIIVHKQFRGDAPFPAPPINWTDGQQLKRIILEAGFKDEKLSLERHEVVAVIPETEFRGWAEKTWAYLAGIGGWHQVDDEKWDEEVDRLADVLRQQPGTTVEDGNVSMKASQWVAVVQK</sequence>
<dbReference type="AlphaFoldDB" id="A0AAN6RJ85"/>
<comment type="caution">
    <text evidence="3">The sequence shown here is derived from an EMBL/GenBank/DDBJ whole genome shotgun (WGS) entry which is preliminary data.</text>
</comment>
<evidence type="ECO:0000313" key="4">
    <source>
        <dbReference type="Proteomes" id="UP001280581"/>
    </source>
</evidence>
<feature type="compositionally biased region" description="Low complexity" evidence="1">
    <location>
        <begin position="94"/>
        <end position="113"/>
    </location>
</feature>
<dbReference type="InterPro" id="IPR041698">
    <property type="entry name" value="Methyltransf_25"/>
</dbReference>
<protein>
    <recommendedName>
        <fullName evidence="2">Methyltransferase domain-containing protein</fullName>
    </recommendedName>
</protein>
<evidence type="ECO:0000259" key="2">
    <source>
        <dbReference type="Pfam" id="PF13649"/>
    </source>
</evidence>
<dbReference type="Pfam" id="PF13649">
    <property type="entry name" value="Methyltransf_25"/>
    <property type="match status" value="1"/>
</dbReference>
<reference evidence="3 4" key="1">
    <citation type="submission" date="2021-02" db="EMBL/GenBank/DDBJ databases">
        <title>Genome assembly of Pseudopithomyces chartarum.</title>
        <authorList>
            <person name="Jauregui R."/>
            <person name="Singh J."/>
            <person name="Voisey C."/>
        </authorList>
    </citation>
    <scope>NUCLEOTIDE SEQUENCE [LARGE SCALE GENOMIC DNA]</scope>
    <source>
        <strain evidence="3 4">AGR01</strain>
    </source>
</reference>
<dbReference type="EMBL" id="WVTA01000004">
    <property type="protein sequence ID" value="KAK3213742.1"/>
    <property type="molecule type" value="Genomic_DNA"/>
</dbReference>
<proteinExistence type="predicted"/>
<organism evidence="3 4">
    <name type="scientific">Pseudopithomyces chartarum</name>
    <dbReference type="NCBI Taxonomy" id="1892770"/>
    <lineage>
        <taxon>Eukaryota</taxon>
        <taxon>Fungi</taxon>
        <taxon>Dikarya</taxon>
        <taxon>Ascomycota</taxon>
        <taxon>Pezizomycotina</taxon>
        <taxon>Dothideomycetes</taxon>
        <taxon>Pleosporomycetidae</taxon>
        <taxon>Pleosporales</taxon>
        <taxon>Massarineae</taxon>
        <taxon>Didymosphaeriaceae</taxon>
        <taxon>Pseudopithomyces</taxon>
    </lineage>
</organism>
<accession>A0AAN6RJ85</accession>
<feature type="region of interest" description="Disordered" evidence="1">
    <location>
        <begin position="94"/>
        <end position="117"/>
    </location>
</feature>
<gene>
    <name evidence="3" type="ORF">GRF29_28g846773</name>
</gene>
<dbReference type="Gene3D" id="3.40.50.150">
    <property type="entry name" value="Vaccinia Virus protein VP39"/>
    <property type="match status" value="1"/>
</dbReference>
<dbReference type="Proteomes" id="UP001280581">
    <property type="component" value="Unassembled WGS sequence"/>
</dbReference>
<dbReference type="SUPFAM" id="SSF53335">
    <property type="entry name" value="S-adenosyl-L-methionine-dependent methyltransferases"/>
    <property type="match status" value="1"/>
</dbReference>
<evidence type="ECO:0000256" key="1">
    <source>
        <dbReference type="SAM" id="MobiDB-lite"/>
    </source>
</evidence>
<evidence type="ECO:0000313" key="3">
    <source>
        <dbReference type="EMBL" id="KAK3213742.1"/>
    </source>
</evidence>
<feature type="region of interest" description="Disordered" evidence="1">
    <location>
        <begin position="44"/>
        <end position="63"/>
    </location>
</feature>
<dbReference type="CDD" id="cd02440">
    <property type="entry name" value="AdoMet_MTases"/>
    <property type="match status" value="1"/>
</dbReference>
<feature type="domain" description="Methyltransferase" evidence="2">
    <location>
        <begin position="178"/>
        <end position="271"/>
    </location>
</feature>
<keyword evidence="4" id="KW-1185">Reference proteome</keyword>